<accession>A0A9Q1AYF2</accession>
<evidence type="ECO:0000313" key="2">
    <source>
        <dbReference type="EMBL" id="KAJ7319807.1"/>
    </source>
</evidence>
<keyword evidence="3" id="KW-1185">Reference proteome</keyword>
<proteinExistence type="predicted"/>
<feature type="compositionally biased region" description="Polar residues" evidence="1">
    <location>
        <begin position="45"/>
        <end position="54"/>
    </location>
</feature>
<dbReference type="AlphaFoldDB" id="A0A9Q1AYF2"/>
<comment type="caution">
    <text evidence="2">The sequence shown here is derived from an EMBL/GenBank/DDBJ whole genome shotgun (WGS) entry which is preliminary data.</text>
</comment>
<sequence length="54" mass="5954">YQVHKKYFADRKKDLTETENESESVPPSKYSTMNGGFVSEEGASTAVSVQPNGK</sequence>
<feature type="compositionally biased region" description="Polar residues" evidence="1">
    <location>
        <begin position="23"/>
        <end position="34"/>
    </location>
</feature>
<feature type="region of interest" description="Disordered" evidence="1">
    <location>
        <begin position="1"/>
        <end position="54"/>
    </location>
</feature>
<gene>
    <name evidence="2" type="ORF">JRQ81_019318</name>
</gene>
<feature type="non-terminal residue" evidence="2">
    <location>
        <position position="54"/>
    </location>
</feature>
<protein>
    <submittedName>
        <fullName evidence="2">Uncharacterized protein</fullName>
    </submittedName>
</protein>
<feature type="non-terminal residue" evidence="2">
    <location>
        <position position="1"/>
    </location>
</feature>
<dbReference type="EMBL" id="JAPFRF010000010">
    <property type="protein sequence ID" value="KAJ7319807.1"/>
    <property type="molecule type" value="Genomic_DNA"/>
</dbReference>
<evidence type="ECO:0000256" key="1">
    <source>
        <dbReference type="SAM" id="MobiDB-lite"/>
    </source>
</evidence>
<name>A0A9Q1AYF2_9SAUR</name>
<dbReference type="Proteomes" id="UP001142489">
    <property type="component" value="Unassembled WGS sequence"/>
</dbReference>
<reference evidence="2" key="1">
    <citation type="journal article" date="2023" name="DNA Res.">
        <title>Chromosome-level genome assembly of Phrynocephalus forsythii using third-generation DNA sequencing and Hi-C analysis.</title>
        <authorList>
            <person name="Qi Y."/>
            <person name="Zhao W."/>
            <person name="Zhao Y."/>
            <person name="Niu C."/>
            <person name="Cao S."/>
            <person name="Zhang Y."/>
        </authorList>
    </citation>
    <scope>NUCLEOTIDE SEQUENCE</scope>
    <source>
        <tissue evidence="2">Muscle</tissue>
    </source>
</reference>
<organism evidence="2 3">
    <name type="scientific">Phrynocephalus forsythii</name>
    <dbReference type="NCBI Taxonomy" id="171643"/>
    <lineage>
        <taxon>Eukaryota</taxon>
        <taxon>Metazoa</taxon>
        <taxon>Chordata</taxon>
        <taxon>Craniata</taxon>
        <taxon>Vertebrata</taxon>
        <taxon>Euteleostomi</taxon>
        <taxon>Lepidosauria</taxon>
        <taxon>Squamata</taxon>
        <taxon>Bifurcata</taxon>
        <taxon>Unidentata</taxon>
        <taxon>Episquamata</taxon>
        <taxon>Toxicofera</taxon>
        <taxon>Iguania</taxon>
        <taxon>Acrodonta</taxon>
        <taxon>Agamidae</taxon>
        <taxon>Agaminae</taxon>
        <taxon>Phrynocephalus</taxon>
    </lineage>
</organism>
<feature type="compositionally biased region" description="Basic and acidic residues" evidence="1">
    <location>
        <begin position="7"/>
        <end position="16"/>
    </location>
</feature>
<evidence type="ECO:0000313" key="3">
    <source>
        <dbReference type="Proteomes" id="UP001142489"/>
    </source>
</evidence>